<dbReference type="GO" id="GO:0045055">
    <property type="term" value="P:regulated exocytosis"/>
    <property type="evidence" value="ECO:0007669"/>
    <property type="project" value="TreeGrafter"/>
</dbReference>
<evidence type="ECO:0000313" key="9">
    <source>
        <dbReference type="EMBL" id="KAI1904995.1"/>
    </source>
</evidence>
<organism evidence="9 10">
    <name type="scientific">Albula goreensis</name>
    <dbReference type="NCBI Taxonomy" id="1534307"/>
    <lineage>
        <taxon>Eukaryota</taxon>
        <taxon>Metazoa</taxon>
        <taxon>Chordata</taxon>
        <taxon>Craniata</taxon>
        <taxon>Vertebrata</taxon>
        <taxon>Euteleostomi</taxon>
        <taxon>Actinopterygii</taxon>
        <taxon>Neopterygii</taxon>
        <taxon>Teleostei</taxon>
        <taxon>Albuliformes</taxon>
        <taxon>Albulidae</taxon>
        <taxon>Albula</taxon>
    </lineage>
</organism>
<comment type="subcellular location">
    <subcellularLocation>
        <location evidence="1">Recycling endosome</location>
    </subcellularLocation>
</comment>
<evidence type="ECO:0000259" key="7">
    <source>
        <dbReference type="PROSITE" id="PS50004"/>
    </source>
</evidence>
<keyword evidence="5" id="KW-0653">Protein transport</keyword>
<dbReference type="CDD" id="cd08682">
    <property type="entry name" value="C2_Rab11-FIP_classI"/>
    <property type="match status" value="1"/>
</dbReference>
<evidence type="ECO:0000313" key="10">
    <source>
        <dbReference type="Proteomes" id="UP000829720"/>
    </source>
</evidence>
<keyword evidence="3" id="KW-0597">Phosphoprotein</keyword>
<feature type="domain" description="FIP-RBD" evidence="8">
    <location>
        <begin position="1428"/>
        <end position="1490"/>
    </location>
</feature>
<feature type="compositionally biased region" description="Polar residues" evidence="6">
    <location>
        <begin position="851"/>
        <end position="864"/>
    </location>
</feature>
<sequence>MSLADQSHQWYPTSVKVTVFQARNLRIKGKNGTNDAYAIMQVAKDKFSTAVAEKSVSPVWKEEASFDLPLFHHSNAERCTLRVIVMHRALVGLDKQLGQVVINLLDLNENRDRNKTEWFKLLDKNGKADKERGEVLLDIQFMRNNMTASMFDLSTQGKSRSRMGKLKDKIRGKKGGLSDSASAIVPAFSSSAGDSQVMTDSEGEGEGLEDEQGDKKKKKKSKLKSLFVPKSNLQRNVSQSMSTLGTLPERNSALSGSQSSGLNVESPEGKKKFKFLTHKRTGSSDSKSSHGIPSLLGRSKQGAAEQSGVCINGSHVYMETPSTSSTLSLNSSNQGSMEDLQQGQLRSSSTRDLSLSLPEEQDHYSEEEENREEQERIRLEEQERKMREDEEERKRREEELERRRFEQEQDRIRQEEELDRMRREEELERMRLEEELERKRREEELERKRVQEEQERKKLEEELERKRREEEQEMMRLEEEKKRREEELERRRVEEEEQERVRNELERKRREEEQEMRRQEEEKKRREEEVEKKRTEEEEERKREEEERKRLKEELEMMKLQEEQERKRREEELERKELEMRLFEEEQERKRREEELERKELEMRLFEEEQERKRREEELEMMKLQEEQERKRMEEELERKELEMRLFEEEQERKRREEELERHRVEEEQERRNREEELEMRRLEEEQARMRDELERKKREEDLEMRRQEEEQERKRREEKLEIRRMEEELERKRLEEEEEWKRRREEEQEMRRLEEEQEKKNREEEMKMFEEQERVRKEKDQEMRSMEEEQERNRLEQEKERKREELENKRLEEARKDELKQVNEAEVKVEEVSMHNPFREASFCNPFEDVSNSNPFEDVSNSMPFEENHHTQSTSPAVRSARISTVKPRLDMSSETGTDKISSSLPPASTISSSLPSPPASSSGSSISSVQSQTAIMPVEPHSLHGQRSSEEPFTGDVESILVKGFPAAHAEKKRRAPLPPGPPASPLCTPEKPPPTQRTLPANPIQGEPQPPPPSRKPTPAPWVPSAASVRPRKGPAPPKPQHTVPTAGPSPGGKQKSSDKQSGTPDNPSVQQQQAEDGSKDASLTNPNQEGVIKHPGSEVVAKERMEKIVLTHETDSHLLTPKTPFDDEDDADTEVEALNVKGHGANVTEDTLDINSDLLPPSGVHTENNHTSEVSLLEQSGGQVILTEEEQTLVPGVLLSQDPKAREELNSKEQRTTVVPKGKLLTMSEEDHCFTQCNESTLLKSVASDTAEPPESRMGTDDHAGHGPMGVPKKKNRAPPPPGSSDSSKEEMGGNCTSQGVDDSVMTEPAVLNSAAPSESQKTAVAGKRRAPQPGGVISRGRTLLRAWVSPSESQPVSVQGHAVQPVAAQSSGDAHGAGGKAGGLSTAPCRPHPVKPLSSLESHPPASSPGGDVGGTELKTKKGGETMGGGGGPYSQLTQPELVSLVVKQQDQLSQKDVKIKELEEYIDNLLVRIIEEQPSILQSMNSLKKSI</sequence>
<feature type="domain" description="C2" evidence="7">
    <location>
        <begin position="1"/>
        <end position="119"/>
    </location>
</feature>
<gene>
    <name evidence="9" type="ORF">AGOR_G00011400</name>
</gene>
<feature type="compositionally biased region" description="Basic residues" evidence="6">
    <location>
        <begin position="159"/>
        <end position="174"/>
    </location>
</feature>
<dbReference type="InterPro" id="IPR000008">
    <property type="entry name" value="C2_dom"/>
</dbReference>
<proteinExistence type="predicted"/>
<feature type="compositionally biased region" description="Pro residues" evidence="6">
    <location>
        <begin position="1011"/>
        <end position="1025"/>
    </location>
</feature>
<dbReference type="PANTHER" id="PTHR15746">
    <property type="entry name" value="RAB11-RELATED"/>
    <property type="match status" value="1"/>
</dbReference>
<dbReference type="Gene3D" id="1.20.5.2440">
    <property type="match status" value="1"/>
</dbReference>
<dbReference type="PANTHER" id="PTHR15746:SF25">
    <property type="entry name" value="CALPONIN HOMOLOGY DOMAIN-CONTAINING PROTEIN DDB_G0272472 ISOFORM X1"/>
    <property type="match status" value="1"/>
</dbReference>
<keyword evidence="2" id="KW-0813">Transport</keyword>
<feature type="region of interest" description="Disordered" evidence="6">
    <location>
        <begin position="1144"/>
        <end position="1174"/>
    </location>
</feature>
<feature type="compositionally biased region" description="Low complexity" evidence="6">
    <location>
        <begin position="1353"/>
        <end position="1364"/>
    </location>
</feature>
<evidence type="ECO:0000256" key="4">
    <source>
        <dbReference type="ARBA" id="ARBA00022753"/>
    </source>
</evidence>
<feature type="compositionally biased region" description="Polar residues" evidence="6">
    <location>
        <begin position="1063"/>
        <end position="1092"/>
    </location>
</feature>
<evidence type="ECO:0000256" key="5">
    <source>
        <dbReference type="ARBA" id="ARBA00022927"/>
    </source>
</evidence>
<feature type="compositionally biased region" description="Basic and acidic residues" evidence="6">
    <location>
        <begin position="1258"/>
        <end position="1269"/>
    </location>
</feature>
<feature type="region of interest" description="Disordered" evidence="6">
    <location>
        <begin position="1242"/>
        <end position="1442"/>
    </location>
</feature>
<keyword evidence="4" id="KW-0967">Endosome</keyword>
<evidence type="ECO:0000256" key="2">
    <source>
        <dbReference type="ARBA" id="ARBA00022448"/>
    </source>
</evidence>
<dbReference type="InterPro" id="IPR019018">
    <property type="entry name" value="Rab-bd_FIP-RBD"/>
</dbReference>
<dbReference type="OrthoDB" id="8956628at2759"/>
<dbReference type="InterPro" id="IPR037245">
    <property type="entry name" value="FIP-RBD_C_sf"/>
</dbReference>
<feature type="compositionally biased region" description="Polar residues" evidence="6">
    <location>
        <begin position="334"/>
        <end position="344"/>
    </location>
</feature>
<feature type="compositionally biased region" description="Acidic residues" evidence="6">
    <location>
        <begin position="201"/>
        <end position="212"/>
    </location>
</feature>
<feature type="compositionally biased region" description="Low complexity" evidence="6">
    <location>
        <begin position="345"/>
        <end position="357"/>
    </location>
</feature>
<dbReference type="InterPro" id="IPR035892">
    <property type="entry name" value="C2_domain_sf"/>
</dbReference>
<comment type="caution">
    <text evidence="9">The sequence shown here is derived from an EMBL/GenBank/DDBJ whole genome shotgun (WGS) entry which is preliminary data.</text>
</comment>
<dbReference type="GO" id="GO:0055037">
    <property type="term" value="C:recycling endosome"/>
    <property type="evidence" value="ECO:0007669"/>
    <property type="project" value="UniProtKB-SubCell"/>
</dbReference>
<keyword evidence="10" id="KW-1185">Reference proteome</keyword>
<feature type="compositionally biased region" description="Low complexity" evidence="6">
    <location>
        <begin position="903"/>
        <end position="930"/>
    </location>
</feature>
<feature type="compositionally biased region" description="Polar residues" evidence="6">
    <location>
        <begin position="188"/>
        <end position="199"/>
    </location>
</feature>
<dbReference type="PROSITE" id="PS51511">
    <property type="entry name" value="FIP_RBD"/>
    <property type="match status" value="1"/>
</dbReference>
<protein>
    <recommendedName>
        <fullName evidence="11">Rab11 family-interacting protein 1-like</fullName>
    </recommendedName>
</protein>
<reference evidence="9" key="1">
    <citation type="submission" date="2021-01" db="EMBL/GenBank/DDBJ databases">
        <authorList>
            <person name="Zahm M."/>
            <person name="Roques C."/>
            <person name="Cabau C."/>
            <person name="Klopp C."/>
            <person name="Donnadieu C."/>
            <person name="Jouanno E."/>
            <person name="Lampietro C."/>
            <person name="Louis A."/>
            <person name="Herpin A."/>
            <person name="Echchiki A."/>
            <person name="Berthelot C."/>
            <person name="Parey E."/>
            <person name="Roest-Crollius H."/>
            <person name="Braasch I."/>
            <person name="Postlethwait J."/>
            <person name="Bobe J."/>
            <person name="Montfort J."/>
            <person name="Bouchez O."/>
            <person name="Begum T."/>
            <person name="Mejri S."/>
            <person name="Adams A."/>
            <person name="Chen W.-J."/>
            <person name="Guiguen Y."/>
        </authorList>
    </citation>
    <scope>NUCLEOTIDE SEQUENCE</scope>
    <source>
        <tissue evidence="9">Blood</tissue>
    </source>
</reference>
<dbReference type="PROSITE" id="PS50004">
    <property type="entry name" value="C2"/>
    <property type="match status" value="1"/>
</dbReference>
<evidence type="ECO:0008006" key="11">
    <source>
        <dbReference type="Google" id="ProtNLM"/>
    </source>
</evidence>
<evidence type="ECO:0000259" key="8">
    <source>
        <dbReference type="PROSITE" id="PS51511"/>
    </source>
</evidence>
<dbReference type="GO" id="GO:0015031">
    <property type="term" value="P:protein transport"/>
    <property type="evidence" value="ECO:0007669"/>
    <property type="project" value="UniProtKB-KW"/>
</dbReference>
<dbReference type="InterPro" id="IPR037789">
    <property type="entry name" value="FIP_classI"/>
</dbReference>
<accession>A0A8T3EBD2</accession>
<feature type="compositionally biased region" description="Basic and acidic residues" evidence="6">
    <location>
        <begin position="1095"/>
        <end position="1110"/>
    </location>
</feature>
<feature type="compositionally biased region" description="Basic residues" evidence="6">
    <location>
        <begin position="271"/>
        <end position="281"/>
    </location>
</feature>
<dbReference type="Proteomes" id="UP000829720">
    <property type="component" value="Unassembled WGS sequence"/>
</dbReference>
<dbReference type="SUPFAM" id="SSF49562">
    <property type="entry name" value="C2 domain (Calcium/lipid-binding domain, CaLB)"/>
    <property type="match status" value="1"/>
</dbReference>
<evidence type="ECO:0000256" key="6">
    <source>
        <dbReference type="SAM" id="MobiDB-lite"/>
    </source>
</evidence>
<feature type="compositionally biased region" description="Basic and acidic residues" evidence="6">
    <location>
        <begin position="373"/>
        <end position="573"/>
    </location>
</feature>
<feature type="region of interest" description="Disordered" evidence="6">
    <location>
        <begin position="842"/>
        <end position="1110"/>
    </location>
</feature>
<dbReference type="SMART" id="SM00239">
    <property type="entry name" value="C2"/>
    <property type="match status" value="1"/>
</dbReference>
<feature type="compositionally biased region" description="Pro residues" evidence="6">
    <location>
        <begin position="979"/>
        <end position="998"/>
    </location>
</feature>
<dbReference type="Gene3D" id="2.60.40.150">
    <property type="entry name" value="C2 domain"/>
    <property type="match status" value="1"/>
</dbReference>
<evidence type="ECO:0000256" key="1">
    <source>
        <dbReference type="ARBA" id="ARBA00004172"/>
    </source>
</evidence>
<feature type="compositionally biased region" description="Polar residues" evidence="6">
    <location>
        <begin position="252"/>
        <end position="263"/>
    </location>
</feature>
<feature type="region of interest" description="Disordered" evidence="6">
    <location>
        <begin position="152"/>
        <end position="573"/>
    </location>
</feature>
<dbReference type="EMBL" id="JAERUA010000001">
    <property type="protein sequence ID" value="KAI1904995.1"/>
    <property type="molecule type" value="Genomic_DNA"/>
</dbReference>
<evidence type="ECO:0000256" key="3">
    <source>
        <dbReference type="ARBA" id="ARBA00022553"/>
    </source>
</evidence>
<name>A0A8T3EBD2_9TELE</name>
<feature type="region of interest" description="Disordered" evidence="6">
    <location>
        <begin position="649"/>
        <end position="717"/>
    </location>
</feature>
<feature type="region of interest" description="Disordered" evidence="6">
    <location>
        <begin position="732"/>
        <end position="821"/>
    </location>
</feature>
<feature type="compositionally biased region" description="Low complexity" evidence="6">
    <location>
        <begin position="322"/>
        <end position="333"/>
    </location>
</feature>
<dbReference type="GO" id="GO:0031267">
    <property type="term" value="F:small GTPase binding"/>
    <property type="evidence" value="ECO:0007669"/>
    <property type="project" value="InterPro"/>
</dbReference>
<dbReference type="Pfam" id="PF00168">
    <property type="entry name" value="C2"/>
    <property type="match status" value="1"/>
</dbReference>
<dbReference type="SUPFAM" id="SSF144270">
    <property type="entry name" value="Eferin C-derminal domain-like"/>
    <property type="match status" value="1"/>
</dbReference>
<dbReference type="FunFam" id="2.60.40.150:FF:000070">
    <property type="entry name" value="rab11 family-interacting protein 2 isoform X1"/>
    <property type="match status" value="1"/>
</dbReference>
<feature type="compositionally biased region" description="Polar residues" evidence="6">
    <location>
        <begin position="231"/>
        <end position="245"/>
    </location>
</feature>